<name>A0ABY1BZC3_MYXFU</name>
<evidence type="ECO:0008006" key="3">
    <source>
        <dbReference type="Google" id="ProtNLM"/>
    </source>
</evidence>
<keyword evidence="2" id="KW-1185">Reference proteome</keyword>
<dbReference type="EMBL" id="FOIB01000002">
    <property type="protein sequence ID" value="SET36711.1"/>
    <property type="molecule type" value="Genomic_DNA"/>
</dbReference>
<gene>
    <name evidence="1" type="ORF">SAMN05443572_10229</name>
</gene>
<organism evidence="1 2">
    <name type="scientific">Myxococcus fulvus</name>
    <dbReference type="NCBI Taxonomy" id="33"/>
    <lineage>
        <taxon>Bacteria</taxon>
        <taxon>Pseudomonadati</taxon>
        <taxon>Myxococcota</taxon>
        <taxon>Myxococcia</taxon>
        <taxon>Myxococcales</taxon>
        <taxon>Cystobacterineae</taxon>
        <taxon>Myxococcaceae</taxon>
        <taxon>Myxococcus</taxon>
    </lineage>
</organism>
<evidence type="ECO:0000313" key="2">
    <source>
        <dbReference type="Proteomes" id="UP000183760"/>
    </source>
</evidence>
<sequence length="316" mass="34448">MPAGEDYRSHRRTLDDGAMPMRLERRVTLLFALSLLVPGMAVAAGSAPVTLRWKVPPSSLGYVYTAESMSPKSSTMKVDISGVRLRGEPAGKRKKLFEMAQPTQSALALVLSPKPSGDVAARVVVTKMEIPKTKRASKEAKELARQLKAMEGSVQIRATLTPSGLVTSDLKREHRNLVAFMVELPSRPVSVGDVWTHSADLVDMGKNWNGESDTINRVELVSLEREAEGTTVAVIDFTVAERHAGRYENPALAKPIPATMEMSYVGRGEFLVEEGRWRRVAGEMATIAKGVVSVDSAQRFVMVPLEPIPAEVLSAK</sequence>
<accession>A0ABY1BZC3</accession>
<comment type="caution">
    <text evidence="1">The sequence shown here is derived from an EMBL/GenBank/DDBJ whole genome shotgun (WGS) entry which is preliminary data.</text>
</comment>
<evidence type="ECO:0000313" key="1">
    <source>
        <dbReference type="EMBL" id="SET36711.1"/>
    </source>
</evidence>
<reference evidence="1 2" key="1">
    <citation type="submission" date="2016-10" db="EMBL/GenBank/DDBJ databases">
        <authorList>
            <person name="Varghese N."/>
            <person name="Submissions S."/>
        </authorList>
    </citation>
    <scope>NUCLEOTIDE SEQUENCE [LARGE SCALE GENOMIC DNA]</scope>
    <source>
        <strain evidence="1 2">DSM 16525</strain>
    </source>
</reference>
<protein>
    <recommendedName>
        <fullName evidence="3">DUF3108 domain-containing protein</fullName>
    </recommendedName>
</protein>
<dbReference type="Proteomes" id="UP000183760">
    <property type="component" value="Unassembled WGS sequence"/>
</dbReference>
<proteinExistence type="predicted"/>